<dbReference type="EMBL" id="CP026118">
    <property type="protein sequence ID" value="QAS53341.1"/>
    <property type="molecule type" value="Genomic_DNA"/>
</dbReference>
<name>A0A410MF38_9BACI</name>
<feature type="compositionally biased region" description="Basic and acidic residues" evidence="1">
    <location>
        <begin position="94"/>
        <end position="109"/>
    </location>
</feature>
<proteinExistence type="predicted"/>
<evidence type="ECO:0000313" key="3">
    <source>
        <dbReference type="Proteomes" id="UP000287756"/>
    </source>
</evidence>
<accession>A0A410MF38</accession>
<dbReference type="AlphaFoldDB" id="A0A410MF38"/>
<feature type="region of interest" description="Disordered" evidence="1">
    <location>
        <begin position="84"/>
        <end position="109"/>
    </location>
</feature>
<sequence length="109" mass="12730">MFFFKKRPKPSVNVDELYKEITKLKKTIQEMSGNEKNIEYHFHFDQVDIHEPTLEQLTFQLDHLDIEELSGALNMGNNFGVHVKPKASSPPELKNTKDGFKFTFKSKED</sequence>
<dbReference type="RefSeq" id="WP_128525618.1">
    <property type="nucleotide sequence ID" value="NZ_CP026118.1"/>
</dbReference>
<protein>
    <submittedName>
        <fullName evidence="2">Uncharacterized protein</fullName>
    </submittedName>
</protein>
<evidence type="ECO:0000256" key="1">
    <source>
        <dbReference type="SAM" id="MobiDB-lite"/>
    </source>
</evidence>
<dbReference type="OrthoDB" id="2620164at2"/>
<evidence type="ECO:0000313" key="2">
    <source>
        <dbReference type="EMBL" id="QAS53341.1"/>
    </source>
</evidence>
<reference evidence="2 3" key="1">
    <citation type="submission" date="2018-01" db="EMBL/GenBank/DDBJ databases">
        <title>The whole genome sequencing and assembly of Halobacillus litoralis ERB031 strain.</title>
        <authorList>
            <person name="Lee S.-J."/>
            <person name="Park M.-K."/>
            <person name="Kim J.-Y."/>
            <person name="Lee Y.-J."/>
            <person name="Yi H."/>
            <person name="Bahn Y.-S."/>
            <person name="Kim J.F."/>
            <person name="Lee D.-W."/>
        </authorList>
    </citation>
    <scope>NUCLEOTIDE SEQUENCE [LARGE SCALE GENOMIC DNA]</scope>
    <source>
        <strain evidence="2 3">ERB 031</strain>
    </source>
</reference>
<dbReference type="KEGG" id="hli:HLI_14645"/>
<gene>
    <name evidence="2" type="ORF">HLI_14645</name>
</gene>
<organism evidence="2 3">
    <name type="scientific">Halobacillus litoralis</name>
    <dbReference type="NCBI Taxonomy" id="45668"/>
    <lineage>
        <taxon>Bacteria</taxon>
        <taxon>Bacillati</taxon>
        <taxon>Bacillota</taxon>
        <taxon>Bacilli</taxon>
        <taxon>Bacillales</taxon>
        <taxon>Bacillaceae</taxon>
        <taxon>Halobacillus</taxon>
    </lineage>
</organism>
<dbReference type="Proteomes" id="UP000287756">
    <property type="component" value="Chromosome"/>
</dbReference>